<evidence type="ECO:0000313" key="2">
    <source>
        <dbReference type="EMBL" id="MCH83375.1"/>
    </source>
</evidence>
<organism evidence="2 3">
    <name type="scientific">Trifolium medium</name>
    <dbReference type="NCBI Taxonomy" id="97028"/>
    <lineage>
        <taxon>Eukaryota</taxon>
        <taxon>Viridiplantae</taxon>
        <taxon>Streptophyta</taxon>
        <taxon>Embryophyta</taxon>
        <taxon>Tracheophyta</taxon>
        <taxon>Spermatophyta</taxon>
        <taxon>Magnoliopsida</taxon>
        <taxon>eudicotyledons</taxon>
        <taxon>Gunneridae</taxon>
        <taxon>Pentapetalae</taxon>
        <taxon>rosids</taxon>
        <taxon>fabids</taxon>
        <taxon>Fabales</taxon>
        <taxon>Fabaceae</taxon>
        <taxon>Papilionoideae</taxon>
        <taxon>50 kb inversion clade</taxon>
        <taxon>NPAAA clade</taxon>
        <taxon>Hologalegina</taxon>
        <taxon>IRL clade</taxon>
        <taxon>Trifolieae</taxon>
        <taxon>Trifolium</taxon>
    </lineage>
</organism>
<dbReference type="Pfam" id="PF13960">
    <property type="entry name" value="DUF4218"/>
    <property type="match status" value="1"/>
</dbReference>
<dbReference type="PANTHER" id="PTHR48258:SF12">
    <property type="entry name" value="TRANSPOSON PROTEIN, CACTA, EN_SPM SUB-CLASS"/>
    <property type="match status" value="1"/>
</dbReference>
<dbReference type="EMBL" id="LXQA010005082">
    <property type="protein sequence ID" value="MCH83375.1"/>
    <property type="molecule type" value="Genomic_DNA"/>
</dbReference>
<accession>A0A392M8D5</accession>
<comment type="caution">
    <text evidence="2">The sequence shown here is derived from an EMBL/GenBank/DDBJ whole genome shotgun (WGS) entry which is preliminary data.</text>
</comment>
<gene>
    <name evidence="2" type="ORF">A2U01_0004194</name>
</gene>
<proteinExistence type="predicted"/>
<keyword evidence="3" id="KW-1185">Reference proteome</keyword>
<evidence type="ECO:0000313" key="3">
    <source>
        <dbReference type="Proteomes" id="UP000265520"/>
    </source>
</evidence>
<reference evidence="2 3" key="1">
    <citation type="journal article" date="2018" name="Front. Plant Sci.">
        <title>Red Clover (Trifolium pratense) and Zigzag Clover (T. medium) - A Picture of Genomic Similarities and Differences.</title>
        <authorList>
            <person name="Dluhosova J."/>
            <person name="Istvanek J."/>
            <person name="Nedelnik J."/>
            <person name="Repkova J."/>
        </authorList>
    </citation>
    <scope>NUCLEOTIDE SEQUENCE [LARGE SCALE GENOMIC DNA]</scope>
    <source>
        <strain evidence="3">cv. 10/8</strain>
        <tissue evidence="2">Leaf</tissue>
    </source>
</reference>
<protein>
    <recommendedName>
        <fullName evidence="1">DUF4218 domain-containing protein</fullName>
    </recommendedName>
</protein>
<sequence length="542" mass="63260">MSMIIPGPKMPGNSIDVYLQPLVAELKQLWTGVDAYDSSNSEMFMMRASLFCTISDFPGLDNLSGWNTHTLFACPTCKFETESKRLKHGKKNCFMGHRRYLPLDHTYRPRDEGTSEDGPLQWKKKSIFWDLPYWQHNHIRHCLDMMHIEKNVCDNVLFTVLDDKKRTKDNLNARRDLYKLGIREKLHPYPNSNKFPQACFKMKNTEKDIFLQILKNVVFPDSYASNISRCVDIKKRKVSGLKSHDSHILMEHLLPIAFRKSLPKEVASVLIELCNYFRELSCKVLDVKVIEKLQQRISLTLCHMEMIFPPSFFTIMVHLVIHLGEEAMLAGPVHYRWMYPVERSFGHLKSYVRNKAAPEGCIAEGYIVEECLTFCSRYLEDGDIETRFNRPRRNDDDNGVSSSSESTIFLKLFPTLGKPIGATKIVSLPNLEMIQAHRYVLANCELVDPFREMFKTEVTRMYRGKRNSTRVVEEYVHQHFHEWFKEYVARKDDSMDFTSEIEWLARGPNNIARRFHGYNIHGFKFRTEKKEQGLKTQNSGVV</sequence>
<feature type="non-terminal residue" evidence="2">
    <location>
        <position position="542"/>
    </location>
</feature>
<dbReference type="InterPro" id="IPR025452">
    <property type="entry name" value="DUF4218"/>
</dbReference>
<dbReference type="PANTHER" id="PTHR48258">
    <property type="entry name" value="DUF4218 DOMAIN-CONTAINING PROTEIN-RELATED"/>
    <property type="match status" value="1"/>
</dbReference>
<feature type="domain" description="DUF4218" evidence="1">
    <location>
        <begin position="280"/>
        <end position="394"/>
    </location>
</feature>
<dbReference type="AlphaFoldDB" id="A0A392M8D5"/>
<dbReference type="InterPro" id="IPR004242">
    <property type="entry name" value="Transposase_21"/>
</dbReference>
<name>A0A392M8D5_9FABA</name>
<evidence type="ECO:0000259" key="1">
    <source>
        <dbReference type="Pfam" id="PF13960"/>
    </source>
</evidence>
<dbReference type="Proteomes" id="UP000265520">
    <property type="component" value="Unassembled WGS sequence"/>
</dbReference>
<dbReference type="Pfam" id="PF02992">
    <property type="entry name" value="Transposase_21"/>
    <property type="match status" value="1"/>
</dbReference>